<dbReference type="EMBL" id="SZVO01000009">
    <property type="protein sequence ID" value="TKT90630.1"/>
    <property type="molecule type" value="Genomic_DNA"/>
</dbReference>
<comment type="caution">
    <text evidence="3">The sequence shown here is derived from an EMBL/GenBank/DDBJ whole genome shotgun (WGS) entry which is preliminary data.</text>
</comment>
<dbReference type="Proteomes" id="UP000304900">
    <property type="component" value="Unassembled WGS sequence"/>
</dbReference>
<keyword evidence="2" id="KW-0812">Transmembrane</keyword>
<dbReference type="AlphaFoldDB" id="A0A4U6D0C3"/>
<proteinExistence type="predicted"/>
<evidence type="ECO:0000256" key="2">
    <source>
        <dbReference type="SAM" id="Phobius"/>
    </source>
</evidence>
<evidence type="ECO:0000313" key="4">
    <source>
        <dbReference type="Proteomes" id="UP000304900"/>
    </source>
</evidence>
<gene>
    <name evidence="3" type="ORF">FDK13_20115</name>
</gene>
<protein>
    <submittedName>
        <fullName evidence="3">Uncharacterized protein</fullName>
    </submittedName>
</protein>
<feature type="compositionally biased region" description="Polar residues" evidence="1">
    <location>
        <begin position="1"/>
        <end position="15"/>
    </location>
</feature>
<accession>A0A4U6D0C3</accession>
<evidence type="ECO:0000313" key="3">
    <source>
        <dbReference type="EMBL" id="TKT90630.1"/>
    </source>
</evidence>
<feature type="region of interest" description="Disordered" evidence="1">
    <location>
        <begin position="1"/>
        <end position="30"/>
    </location>
</feature>
<organism evidence="3 4">
    <name type="scientific">Dyadobacter frigoris</name>
    <dbReference type="NCBI Taxonomy" id="2576211"/>
    <lineage>
        <taxon>Bacteria</taxon>
        <taxon>Pseudomonadati</taxon>
        <taxon>Bacteroidota</taxon>
        <taxon>Cytophagia</taxon>
        <taxon>Cytophagales</taxon>
        <taxon>Spirosomataceae</taxon>
        <taxon>Dyadobacter</taxon>
    </lineage>
</organism>
<dbReference type="RefSeq" id="WP_137341798.1">
    <property type="nucleotide sequence ID" value="NZ_BSQH01000002.1"/>
</dbReference>
<feature type="transmembrane region" description="Helical" evidence="2">
    <location>
        <begin position="57"/>
        <end position="77"/>
    </location>
</feature>
<sequence>MKTKNEMQSISTSSKKSTEPVKKNRIKSRKGPVKKTVEKLVDEFWMMVADLITWTRLVLGVVTEHAIALAIIILFHANF</sequence>
<keyword evidence="2" id="KW-1133">Transmembrane helix</keyword>
<name>A0A4U6D0C3_9BACT</name>
<keyword evidence="4" id="KW-1185">Reference proteome</keyword>
<evidence type="ECO:0000256" key="1">
    <source>
        <dbReference type="SAM" id="MobiDB-lite"/>
    </source>
</evidence>
<reference evidence="3 4" key="1">
    <citation type="submission" date="2019-05" db="EMBL/GenBank/DDBJ databases">
        <title>Dyadobacter AR-3-8 sp. nov., isolated from arctic soil.</title>
        <authorList>
            <person name="Chaudhary D.K."/>
        </authorList>
    </citation>
    <scope>NUCLEOTIDE SEQUENCE [LARGE SCALE GENOMIC DNA]</scope>
    <source>
        <strain evidence="3 4">AR-3-8</strain>
    </source>
</reference>
<keyword evidence="2" id="KW-0472">Membrane</keyword>